<dbReference type="Proteomes" id="UP000186817">
    <property type="component" value="Unassembled WGS sequence"/>
</dbReference>
<keyword evidence="2" id="KW-1185">Reference proteome</keyword>
<feature type="non-terminal residue" evidence="1">
    <location>
        <position position="1"/>
    </location>
</feature>
<organism evidence="1 2">
    <name type="scientific">Symbiodinium microadriaticum</name>
    <name type="common">Dinoflagellate</name>
    <name type="synonym">Zooxanthella microadriatica</name>
    <dbReference type="NCBI Taxonomy" id="2951"/>
    <lineage>
        <taxon>Eukaryota</taxon>
        <taxon>Sar</taxon>
        <taxon>Alveolata</taxon>
        <taxon>Dinophyceae</taxon>
        <taxon>Suessiales</taxon>
        <taxon>Symbiodiniaceae</taxon>
        <taxon>Symbiodinium</taxon>
    </lineage>
</organism>
<dbReference type="AlphaFoldDB" id="A0A1Q9DPY5"/>
<comment type="caution">
    <text evidence="1">The sequence shown here is derived from an EMBL/GenBank/DDBJ whole genome shotgun (WGS) entry which is preliminary data.</text>
</comment>
<sequence>PRFGASSGRNREEGLGPTPFWSRKLGCGQVAFCFQLGL</sequence>
<feature type="non-terminal residue" evidence="1">
    <location>
        <position position="38"/>
    </location>
</feature>
<name>A0A1Q9DPY5_SYMMI</name>
<evidence type="ECO:0000313" key="1">
    <source>
        <dbReference type="EMBL" id="OLP97239.1"/>
    </source>
</evidence>
<accession>A0A1Q9DPY5</accession>
<gene>
    <name evidence="1" type="ORF">AK812_SmicGene20423</name>
</gene>
<proteinExistence type="predicted"/>
<reference evidence="1 2" key="1">
    <citation type="submission" date="2016-02" db="EMBL/GenBank/DDBJ databases">
        <title>Genome analysis of coral dinoflagellate symbionts highlights evolutionary adaptations to a symbiotic lifestyle.</title>
        <authorList>
            <person name="Aranda M."/>
            <person name="Li Y."/>
            <person name="Liew Y.J."/>
            <person name="Baumgarten S."/>
            <person name="Simakov O."/>
            <person name="Wilson M."/>
            <person name="Piel J."/>
            <person name="Ashoor H."/>
            <person name="Bougouffa S."/>
            <person name="Bajic V.B."/>
            <person name="Ryu T."/>
            <person name="Ravasi T."/>
            <person name="Bayer T."/>
            <person name="Micklem G."/>
            <person name="Kim H."/>
            <person name="Bhak J."/>
            <person name="Lajeunesse T.C."/>
            <person name="Voolstra C.R."/>
        </authorList>
    </citation>
    <scope>NUCLEOTIDE SEQUENCE [LARGE SCALE GENOMIC DNA]</scope>
    <source>
        <strain evidence="1 2">CCMP2467</strain>
    </source>
</reference>
<dbReference type="EMBL" id="LSRX01000441">
    <property type="protein sequence ID" value="OLP97239.1"/>
    <property type="molecule type" value="Genomic_DNA"/>
</dbReference>
<protein>
    <submittedName>
        <fullName evidence="1">Uncharacterized protein</fullName>
    </submittedName>
</protein>
<evidence type="ECO:0000313" key="2">
    <source>
        <dbReference type="Proteomes" id="UP000186817"/>
    </source>
</evidence>